<dbReference type="InterPro" id="IPR023214">
    <property type="entry name" value="HAD_sf"/>
</dbReference>
<comment type="caution">
    <text evidence="1">The sequence shown here is derived from an EMBL/GenBank/DDBJ whole genome shotgun (WGS) entry which is preliminary data.</text>
</comment>
<dbReference type="Gene3D" id="3.40.50.1000">
    <property type="entry name" value="HAD superfamily/HAD-like"/>
    <property type="match status" value="1"/>
</dbReference>
<dbReference type="GO" id="GO:0008967">
    <property type="term" value="F:phosphoglycolate phosphatase activity"/>
    <property type="evidence" value="ECO:0007669"/>
    <property type="project" value="TreeGrafter"/>
</dbReference>
<accession>A0A2T2WDU7</accession>
<dbReference type="Gene3D" id="1.10.150.240">
    <property type="entry name" value="Putative phosphatase, domain 2"/>
    <property type="match status" value="1"/>
</dbReference>
<evidence type="ECO:0000313" key="2">
    <source>
        <dbReference type="Proteomes" id="UP000241848"/>
    </source>
</evidence>
<protein>
    <recommendedName>
        <fullName evidence="3">Haloacid dehalogenase</fullName>
    </recommendedName>
</protein>
<dbReference type="PANTHER" id="PTHR43434:SF1">
    <property type="entry name" value="PHOSPHOGLYCOLATE PHOSPHATASE"/>
    <property type="match status" value="1"/>
</dbReference>
<gene>
    <name evidence="1" type="ORF">C7B45_14950</name>
</gene>
<organism evidence="1 2">
    <name type="scientific">Sulfobacillus acidophilus</name>
    <dbReference type="NCBI Taxonomy" id="53633"/>
    <lineage>
        <taxon>Bacteria</taxon>
        <taxon>Bacillati</taxon>
        <taxon>Bacillota</taxon>
        <taxon>Clostridia</taxon>
        <taxon>Eubacteriales</taxon>
        <taxon>Clostridiales Family XVII. Incertae Sedis</taxon>
        <taxon>Sulfobacillus</taxon>
    </lineage>
</organism>
<name>A0A2T2WDU7_9FIRM</name>
<dbReference type="SUPFAM" id="SSF56784">
    <property type="entry name" value="HAD-like"/>
    <property type="match status" value="1"/>
</dbReference>
<dbReference type="InterPro" id="IPR050155">
    <property type="entry name" value="HAD-like_hydrolase_sf"/>
</dbReference>
<dbReference type="Pfam" id="PF13419">
    <property type="entry name" value="HAD_2"/>
    <property type="match status" value="1"/>
</dbReference>
<dbReference type="GO" id="GO:0005829">
    <property type="term" value="C:cytosol"/>
    <property type="evidence" value="ECO:0007669"/>
    <property type="project" value="TreeGrafter"/>
</dbReference>
<dbReference type="AlphaFoldDB" id="A0A2T2WDU7"/>
<sequence>MEIAPVRFSFQSPLLIWDIDGTLIEAKGTGRRALNSAFEAIYQVPEAFNELDFAGASDHDLWEQARSRYAPNATATQAPHFFREYLPRLSDELSKNPLNPLPGVVGLVAFLSQIGWPLALGTGNVRAGAYRKLSRAGLANYFPGGGFSEPGQSREAMLQLVHRTQGLGRPAIVIGDTPTDIGAAHAGGIPVIAVATGRFPEDALRRAGADAVLPHLKCRSDFIDAVLWLLQR</sequence>
<reference evidence="1 2" key="1">
    <citation type="journal article" date="2014" name="BMC Genomics">
        <title>Comparison of environmental and isolate Sulfobacillus genomes reveals diverse carbon, sulfur, nitrogen, and hydrogen metabolisms.</title>
        <authorList>
            <person name="Justice N.B."/>
            <person name="Norman A."/>
            <person name="Brown C.T."/>
            <person name="Singh A."/>
            <person name="Thomas B.C."/>
            <person name="Banfield J.F."/>
        </authorList>
    </citation>
    <scope>NUCLEOTIDE SEQUENCE [LARGE SCALE GENOMIC DNA]</scope>
    <source>
        <strain evidence="1">AMDSBA3</strain>
    </source>
</reference>
<dbReference type="GO" id="GO:0006281">
    <property type="term" value="P:DNA repair"/>
    <property type="evidence" value="ECO:0007669"/>
    <property type="project" value="TreeGrafter"/>
</dbReference>
<dbReference type="InterPro" id="IPR041492">
    <property type="entry name" value="HAD_2"/>
</dbReference>
<dbReference type="Proteomes" id="UP000241848">
    <property type="component" value="Unassembled WGS sequence"/>
</dbReference>
<dbReference type="InterPro" id="IPR036412">
    <property type="entry name" value="HAD-like_sf"/>
</dbReference>
<dbReference type="PANTHER" id="PTHR43434">
    <property type="entry name" value="PHOSPHOGLYCOLATE PHOSPHATASE"/>
    <property type="match status" value="1"/>
</dbReference>
<dbReference type="InterPro" id="IPR023198">
    <property type="entry name" value="PGP-like_dom2"/>
</dbReference>
<evidence type="ECO:0008006" key="3">
    <source>
        <dbReference type="Google" id="ProtNLM"/>
    </source>
</evidence>
<proteinExistence type="predicted"/>
<evidence type="ECO:0000313" key="1">
    <source>
        <dbReference type="EMBL" id="PSR20425.1"/>
    </source>
</evidence>
<dbReference type="SFLD" id="SFLDS00003">
    <property type="entry name" value="Haloacid_Dehalogenase"/>
    <property type="match status" value="1"/>
</dbReference>
<dbReference type="SFLD" id="SFLDG01129">
    <property type="entry name" value="C1.5:_HAD__Beta-PGM__Phosphata"/>
    <property type="match status" value="1"/>
</dbReference>
<dbReference type="EMBL" id="PXYV01000063">
    <property type="protein sequence ID" value="PSR20425.1"/>
    <property type="molecule type" value="Genomic_DNA"/>
</dbReference>